<proteinExistence type="predicted"/>
<evidence type="ECO:0000313" key="3">
    <source>
        <dbReference type="Proteomes" id="UP001374579"/>
    </source>
</evidence>
<evidence type="ECO:0000259" key="1">
    <source>
        <dbReference type="Pfam" id="PF09004"/>
    </source>
</evidence>
<sequence>MALVGRLKDDETLSKYFTQVDLLNEWFKSSFLQLNVGKTKEMIFGGKSDNCGPQKVRISDKEVELVETFKYLGVSIDNKLTFSDHVHVVYKKAQQRLFLLRKLKYFNVNQSVMELVYRSLIESILTFNIVTWYGTTNVKNKAKLHRIVATASKLVGQPQRQLTSLYEAAIKRKALKIVRDPIHPLNPCFEILPSGKRYKVPLARKNQFKKSFLPSAVTILNSSRIT</sequence>
<name>A0AAN9BFE0_9CAEN</name>
<dbReference type="Proteomes" id="UP001374579">
    <property type="component" value="Unassembled WGS sequence"/>
</dbReference>
<dbReference type="GO" id="GO:0016706">
    <property type="term" value="F:2-oxoglutarate-dependent dioxygenase activity"/>
    <property type="evidence" value="ECO:0007669"/>
    <property type="project" value="InterPro"/>
</dbReference>
<dbReference type="Pfam" id="PF09004">
    <property type="entry name" value="ALKBH8_N"/>
    <property type="match status" value="1"/>
</dbReference>
<dbReference type="AlphaFoldDB" id="A0AAN9BFE0"/>
<comment type="caution">
    <text evidence="2">The sequence shown here is derived from an EMBL/GenBank/DDBJ whole genome shotgun (WGS) entry which is preliminary data.</text>
</comment>
<feature type="domain" description="Alkylated DNA repair protein AlkB homologue 8 N-terminal" evidence="1">
    <location>
        <begin position="88"/>
        <end position="123"/>
    </location>
</feature>
<accession>A0AAN9BFE0</accession>
<dbReference type="PANTHER" id="PTHR33332">
    <property type="entry name" value="REVERSE TRANSCRIPTASE DOMAIN-CONTAINING PROTEIN"/>
    <property type="match status" value="1"/>
</dbReference>
<gene>
    <name evidence="2" type="ORF">V1264_019730</name>
</gene>
<organism evidence="2 3">
    <name type="scientific">Littorina saxatilis</name>
    <dbReference type="NCBI Taxonomy" id="31220"/>
    <lineage>
        <taxon>Eukaryota</taxon>
        <taxon>Metazoa</taxon>
        <taxon>Spiralia</taxon>
        <taxon>Lophotrochozoa</taxon>
        <taxon>Mollusca</taxon>
        <taxon>Gastropoda</taxon>
        <taxon>Caenogastropoda</taxon>
        <taxon>Littorinimorpha</taxon>
        <taxon>Littorinoidea</taxon>
        <taxon>Littorinidae</taxon>
        <taxon>Littorina</taxon>
    </lineage>
</organism>
<keyword evidence="3" id="KW-1185">Reference proteome</keyword>
<dbReference type="InterPro" id="IPR015095">
    <property type="entry name" value="AlkB_hom8_N"/>
</dbReference>
<reference evidence="2 3" key="1">
    <citation type="submission" date="2024-02" db="EMBL/GenBank/DDBJ databases">
        <title>Chromosome-scale genome assembly of the rough periwinkle Littorina saxatilis.</title>
        <authorList>
            <person name="De Jode A."/>
            <person name="Faria R."/>
            <person name="Formenti G."/>
            <person name="Sims Y."/>
            <person name="Smith T.P."/>
            <person name="Tracey A."/>
            <person name="Wood J.M.D."/>
            <person name="Zagrodzka Z.B."/>
            <person name="Johannesson K."/>
            <person name="Butlin R.K."/>
            <person name="Leder E.H."/>
        </authorList>
    </citation>
    <scope>NUCLEOTIDE SEQUENCE [LARGE SCALE GENOMIC DNA]</scope>
    <source>
        <strain evidence="2">Snail1</strain>
        <tissue evidence="2">Muscle</tissue>
    </source>
</reference>
<dbReference type="GO" id="GO:0008168">
    <property type="term" value="F:methyltransferase activity"/>
    <property type="evidence" value="ECO:0007669"/>
    <property type="project" value="InterPro"/>
</dbReference>
<dbReference type="EMBL" id="JBAMIC010000008">
    <property type="protein sequence ID" value="KAK7105128.1"/>
    <property type="molecule type" value="Genomic_DNA"/>
</dbReference>
<evidence type="ECO:0000313" key="2">
    <source>
        <dbReference type="EMBL" id="KAK7105128.1"/>
    </source>
</evidence>
<protein>
    <recommendedName>
        <fullName evidence="1">Alkylated DNA repair protein AlkB homologue 8 N-terminal domain-containing protein</fullName>
    </recommendedName>
</protein>